<name>A0A4T1ZXB5_9PSED</name>
<accession>A0A4T1ZXB5</accession>
<dbReference type="InterPro" id="IPR029278">
    <property type="entry name" value="Imm26"/>
</dbReference>
<protein>
    <submittedName>
        <fullName evidence="1">Uncharacterized protein</fullName>
    </submittedName>
</protein>
<dbReference type="AlphaFoldDB" id="A0A4T1ZXB5"/>
<gene>
    <name evidence="1" type="ORF">D8779_00040</name>
</gene>
<evidence type="ECO:0000313" key="1">
    <source>
        <dbReference type="EMBL" id="TIH09150.1"/>
    </source>
</evidence>
<dbReference type="Pfam" id="PF15428">
    <property type="entry name" value="Imm26"/>
    <property type="match status" value="1"/>
</dbReference>
<proteinExistence type="predicted"/>
<keyword evidence="2" id="KW-1185">Reference proteome</keyword>
<dbReference type="EMBL" id="RFLV01000001">
    <property type="protein sequence ID" value="TIH09150.1"/>
    <property type="molecule type" value="Genomic_DNA"/>
</dbReference>
<dbReference type="Proteomes" id="UP000307541">
    <property type="component" value="Unassembled WGS sequence"/>
</dbReference>
<dbReference type="OrthoDB" id="3523981at2"/>
<reference evidence="1 2" key="1">
    <citation type="submission" date="2018-10" db="EMBL/GenBank/DDBJ databases">
        <title>Pseudomonas leptonychotis sp. nov., isolated from Weddell seals in Antarctica.</title>
        <authorList>
            <person name="Novakova D."/>
            <person name="Svec P."/>
            <person name="Kralova S."/>
            <person name="Kristofova L."/>
            <person name="Zeman M."/>
            <person name="Pantucek R."/>
            <person name="Maslanova I."/>
            <person name="Sedlacek I."/>
        </authorList>
    </citation>
    <scope>NUCLEOTIDE SEQUENCE [LARGE SCALE GENOMIC DNA]</scope>
    <source>
        <strain evidence="1 2">CCM 8849</strain>
    </source>
</reference>
<comment type="caution">
    <text evidence="1">The sequence shown here is derived from an EMBL/GenBank/DDBJ whole genome shotgun (WGS) entry which is preliminary data.</text>
</comment>
<dbReference type="RefSeq" id="WP_136662434.1">
    <property type="nucleotide sequence ID" value="NZ_RFLV01000001.1"/>
</dbReference>
<organism evidence="1 2">
    <name type="scientific">Pseudomonas leptonychotis</name>
    <dbReference type="NCBI Taxonomy" id="2448482"/>
    <lineage>
        <taxon>Bacteria</taxon>
        <taxon>Pseudomonadati</taxon>
        <taxon>Pseudomonadota</taxon>
        <taxon>Gammaproteobacteria</taxon>
        <taxon>Pseudomonadales</taxon>
        <taxon>Pseudomonadaceae</taxon>
        <taxon>Pseudomonas</taxon>
    </lineage>
</organism>
<sequence length="145" mass="16721">MRWKTGKVFRIKLVTGAHAYALSLKDPELAFFNCFNPDATLEEIISSGVLWRLWVMRQALKEPTWELLCEIKKIPEPLQQEVTRFKKDPITGKYSLYIHDQETPASKEQCIGLERAAVWSSNHISDRLNDHLAGAENVWDVSLRP</sequence>
<evidence type="ECO:0000313" key="2">
    <source>
        <dbReference type="Proteomes" id="UP000307541"/>
    </source>
</evidence>